<protein>
    <submittedName>
        <fullName evidence="6">LysR family transcriptional regulator</fullName>
    </submittedName>
</protein>
<dbReference type="PROSITE" id="PS50931">
    <property type="entry name" value="HTH_LYSR"/>
    <property type="match status" value="1"/>
</dbReference>
<evidence type="ECO:0000313" key="7">
    <source>
        <dbReference type="Proteomes" id="UP001058461"/>
    </source>
</evidence>
<accession>A0ABY5HKY1</accession>
<evidence type="ECO:0000256" key="1">
    <source>
        <dbReference type="ARBA" id="ARBA00009437"/>
    </source>
</evidence>
<dbReference type="Gene3D" id="1.10.10.10">
    <property type="entry name" value="Winged helix-like DNA-binding domain superfamily/Winged helix DNA-binding domain"/>
    <property type="match status" value="1"/>
</dbReference>
<gene>
    <name evidence="6" type="ORF">KDW95_05155</name>
</gene>
<dbReference type="InterPro" id="IPR005119">
    <property type="entry name" value="LysR_subst-bd"/>
</dbReference>
<proteinExistence type="inferred from homology"/>
<organism evidence="6 7">
    <name type="scientific">Marinobacterium rhizophilum</name>
    <dbReference type="NCBI Taxonomy" id="420402"/>
    <lineage>
        <taxon>Bacteria</taxon>
        <taxon>Pseudomonadati</taxon>
        <taxon>Pseudomonadota</taxon>
        <taxon>Gammaproteobacteria</taxon>
        <taxon>Oceanospirillales</taxon>
        <taxon>Oceanospirillaceae</taxon>
        <taxon>Marinobacterium</taxon>
    </lineage>
</organism>
<evidence type="ECO:0000256" key="3">
    <source>
        <dbReference type="ARBA" id="ARBA00023125"/>
    </source>
</evidence>
<evidence type="ECO:0000256" key="4">
    <source>
        <dbReference type="ARBA" id="ARBA00023163"/>
    </source>
</evidence>
<dbReference type="Proteomes" id="UP001058461">
    <property type="component" value="Chromosome"/>
</dbReference>
<evidence type="ECO:0000313" key="6">
    <source>
        <dbReference type="EMBL" id="UTW13051.1"/>
    </source>
</evidence>
<dbReference type="PANTHER" id="PTHR30579">
    <property type="entry name" value="TRANSCRIPTIONAL REGULATOR"/>
    <property type="match status" value="1"/>
</dbReference>
<dbReference type="Pfam" id="PF00126">
    <property type="entry name" value="HTH_1"/>
    <property type="match status" value="1"/>
</dbReference>
<dbReference type="InterPro" id="IPR036390">
    <property type="entry name" value="WH_DNA-bd_sf"/>
</dbReference>
<dbReference type="Gene3D" id="3.40.190.10">
    <property type="entry name" value="Periplasmic binding protein-like II"/>
    <property type="match status" value="2"/>
</dbReference>
<keyword evidence="3" id="KW-0238">DNA-binding</keyword>
<dbReference type="Pfam" id="PF03466">
    <property type="entry name" value="LysR_substrate"/>
    <property type="match status" value="1"/>
</dbReference>
<keyword evidence="2" id="KW-0805">Transcription regulation</keyword>
<dbReference type="InterPro" id="IPR036388">
    <property type="entry name" value="WH-like_DNA-bd_sf"/>
</dbReference>
<name>A0ABY5HKY1_9GAMM</name>
<dbReference type="SUPFAM" id="SSF46785">
    <property type="entry name" value="Winged helix' DNA-binding domain"/>
    <property type="match status" value="1"/>
</dbReference>
<dbReference type="SUPFAM" id="SSF53850">
    <property type="entry name" value="Periplasmic binding protein-like II"/>
    <property type="match status" value="1"/>
</dbReference>
<dbReference type="InterPro" id="IPR050176">
    <property type="entry name" value="LTTR"/>
</dbReference>
<dbReference type="InterPro" id="IPR000847">
    <property type="entry name" value="LysR_HTH_N"/>
</dbReference>
<dbReference type="PRINTS" id="PR00039">
    <property type="entry name" value="HTHLYSR"/>
</dbReference>
<dbReference type="PANTHER" id="PTHR30579:SF8">
    <property type="entry name" value="HTH-TYPE TRANSCRIPTIONAL REGULATOR HDFR"/>
    <property type="match status" value="1"/>
</dbReference>
<comment type="similarity">
    <text evidence="1">Belongs to the LysR transcriptional regulatory family.</text>
</comment>
<reference evidence="6" key="1">
    <citation type="submission" date="2021-04" db="EMBL/GenBank/DDBJ databases">
        <title>Oceanospirillales bacteria with DddD are important DMSP degraders in coastal seawater.</title>
        <authorList>
            <person name="Liu J."/>
        </authorList>
    </citation>
    <scope>NUCLEOTIDE SEQUENCE</scope>
    <source>
        <strain evidence="6">D13-1</strain>
    </source>
</reference>
<dbReference type="RefSeq" id="WP_255855214.1">
    <property type="nucleotide sequence ID" value="NZ_CP073347.1"/>
</dbReference>
<keyword evidence="4" id="KW-0804">Transcription</keyword>
<evidence type="ECO:0000256" key="2">
    <source>
        <dbReference type="ARBA" id="ARBA00023015"/>
    </source>
</evidence>
<feature type="domain" description="HTH lysR-type" evidence="5">
    <location>
        <begin position="1"/>
        <end position="58"/>
    </location>
</feature>
<keyword evidence="7" id="KW-1185">Reference proteome</keyword>
<dbReference type="EMBL" id="CP073347">
    <property type="protein sequence ID" value="UTW13051.1"/>
    <property type="molecule type" value="Genomic_DNA"/>
</dbReference>
<sequence>MNIENLRAFLEVSSTGSFHKAAEKLHITQSSVSARIKALEERLNRQLFTRTRHGVSLTSGGQIFYRHALSVIKTWERAQHEVSLPFSVKTSVSLGIPLNHWGNITADWLGWMNLNLPQVATLVQSDYSVLLMNQLREGLLDLAILYEPRHWPDVVIEPYIEEKLMLVSTRPRRVEDGQDEGYVFIDWGPSFREQHSEAYPGIQHHRLSITQETIALEYVLTHGGSAYFTEAMVRGLLASGTLVRVENAPELKMYTYLVYSTLRQGEAEVRSAIAGLRAIDYYTRNTPFVI</sequence>
<evidence type="ECO:0000259" key="5">
    <source>
        <dbReference type="PROSITE" id="PS50931"/>
    </source>
</evidence>